<keyword evidence="1" id="KW-0812">Transmembrane</keyword>
<evidence type="ECO:0000313" key="2">
    <source>
        <dbReference type="EMBL" id="BBN99580.1"/>
    </source>
</evidence>
<keyword evidence="1" id="KW-1133">Transmembrane helix</keyword>
<dbReference type="Proteomes" id="UP000326951">
    <property type="component" value="Chromosome"/>
</dbReference>
<organism evidence="2 3">
    <name type="scientific">Sporolactobacillus terrae</name>
    <dbReference type="NCBI Taxonomy" id="269673"/>
    <lineage>
        <taxon>Bacteria</taxon>
        <taxon>Bacillati</taxon>
        <taxon>Bacillota</taxon>
        <taxon>Bacilli</taxon>
        <taxon>Bacillales</taxon>
        <taxon>Sporolactobacillaceae</taxon>
        <taxon>Sporolactobacillus</taxon>
    </lineage>
</organism>
<keyword evidence="1" id="KW-0472">Membrane</keyword>
<proteinExistence type="predicted"/>
<name>A0A5K7X4G2_9BACL</name>
<sequence length="55" mass="6190">MARGQEVRSILPSLCTETITRVLFIAFFFYFVLPLLYAFRLQSASPPLFASGCEA</sequence>
<dbReference type="EMBL" id="AP021853">
    <property type="protein sequence ID" value="BBN99580.1"/>
    <property type="molecule type" value="Genomic_DNA"/>
</dbReference>
<evidence type="ECO:0000313" key="3">
    <source>
        <dbReference type="Proteomes" id="UP000326951"/>
    </source>
</evidence>
<reference evidence="2 3" key="1">
    <citation type="submission" date="2019-09" db="EMBL/GenBank/DDBJ databases">
        <title>Complete genome sequence of Sporolactobacillus terrae 70-3.</title>
        <authorList>
            <person name="Tanaka N."/>
            <person name="Shiwa Y."/>
            <person name="Fujita N."/>
            <person name="Tanasupawat S."/>
        </authorList>
    </citation>
    <scope>NUCLEOTIDE SEQUENCE [LARGE SCALE GENOMIC DNA]</scope>
    <source>
        <strain evidence="2 3">70-3</strain>
    </source>
</reference>
<feature type="transmembrane region" description="Helical" evidence="1">
    <location>
        <begin position="21"/>
        <end position="39"/>
    </location>
</feature>
<protein>
    <submittedName>
        <fullName evidence="2">Uncharacterized protein</fullName>
    </submittedName>
</protein>
<evidence type="ECO:0000256" key="1">
    <source>
        <dbReference type="SAM" id="Phobius"/>
    </source>
</evidence>
<dbReference type="AlphaFoldDB" id="A0A5K7X4G2"/>
<accession>A0A5K7X4G2</accession>
<gene>
    <name evidence="2" type="ORF">St703_22850</name>
</gene>